<dbReference type="KEGG" id="kak:Kalk_19090"/>
<evidence type="ECO:0000256" key="5">
    <source>
        <dbReference type="ARBA" id="ARBA00022705"/>
    </source>
</evidence>
<dbReference type="GO" id="GO:0046872">
    <property type="term" value="F:metal ion binding"/>
    <property type="evidence" value="ECO:0007669"/>
    <property type="project" value="UniProtKB-KW"/>
</dbReference>
<evidence type="ECO:0000256" key="7">
    <source>
        <dbReference type="ARBA" id="ARBA00022763"/>
    </source>
</evidence>
<dbReference type="SUPFAM" id="SSF52113">
    <property type="entry name" value="BRCT domain"/>
    <property type="match status" value="1"/>
</dbReference>
<dbReference type="CDD" id="cd17748">
    <property type="entry name" value="BRCT_DNA_ligase_like"/>
    <property type="match status" value="1"/>
</dbReference>
<feature type="binding site" evidence="14">
    <location>
        <position position="440"/>
    </location>
    <ligand>
        <name>Zn(2+)</name>
        <dbReference type="ChEBI" id="CHEBI:29105"/>
    </ligand>
</feature>
<gene>
    <name evidence="14" type="primary">ligA</name>
    <name evidence="17" type="ORF">Kalk_19090</name>
</gene>
<comment type="similarity">
    <text evidence="13 14">Belongs to the NAD-dependent DNA ligase family. LigA subfamily.</text>
</comment>
<dbReference type="CDD" id="cd00114">
    <property type="entry name" value="LIGANc"/>
    <property type="match status" value="1"/>
</dbReference>
<protein>
    <recommendedName>
        <fullName evidence="3 14">DNA ligase</fullName>
        <ecNumber evidence="2 14">6.5.1.2</ecNumber>
    </recommendedName>
    <alternativeName>
        <fullName evidence="14">Polydeoxyribonucleotide synthase [NAD(+)]</fullName>
    </alternativeName>
</protein>
<comment type="caution">
    <text evidence="14">Lacks conserved residue(s) required for the propagation of feature annotation.</text>
</comment>
<dbReference type="Pfam" id="PF01653">
    <property type="entry name" value="DNA_ligase_aden"/>
    <property type="match status" value="1"/>
</dbReference>
<evidence type="ECO:0000256" key="9">
    <source>
        <dbReference type="ARBA" id="ARBA00022842"/>
    </source>
</evidence>
<feature type="binding site" evidence="14">
    <location>
        <position position="322"/>
    </location>
    <ligand>
        <name>NAD(+)</name>
        <dbReference type="ChEBI" id="CHEBI:57540"/>
    </ligand>
</feature>
<dbReference type="GO" id="GO:0003911">
    <property type="term" value="F:DNA ligase (NAD+) activity"/>
    <property type="evidence" value="ECO:0007669"/>
    <property type="project" value="UniProtKB-UniRule"/>
</dbReference>
<keyword evidence="4 14" id="KW-0436">Ligase</keyword>
<keyword evidence="9 14" id="KW-0460">Magnesium</keyword>
<dbReference type="InterPro" id="IPR033136">
    <property type="entry name" value="DNA_ligase_CS"/>
</dbReference>
<dbReference type="InterPro" id="IPR004149">
    <property type="entry name" value="Znf_DNAligase_C4"/>
</dbReference>
<evidence type="ECO:0000256" key="11">
    <source>
        <dbReference type="ARBA" id="ARBA00023204"/>
    </source>
</evidence>
<evidence type="ECO:0000256" key="6">
    <source>
        <dbReference type="ARBA" id="ARBA00022723"/>
    </source>
</evidence>
<dbReference type="InterPro" id="IPR018239">
    <property type="entry name" value="DNA_ligase_AS"/>
</dbReference>
<dbReference type="SMART" id="SM00278">
    <property type="entry name" value="HhH1"/>
    <property type="match status" value="4"/>
</dbReference>
<evidence type="ECO:0000256" key="3">
    <source>
        <dbReference type="ARBA" id="ARBA00013308"/>
    </source>
</evidence>
<feature type="active site" description="N6-AMP-lysine intermediate" evidence="14">
    <location>
        <position position="123"/>
    </location>
</feature>
<keyword evidence="5 14" id="KW-0235">DNA replication</keyword>
<dbReference type="SMART" id="SM00532">
    <property type="entry name" value="LIGANc"/>
    <property type="match status" value="1"/>
</dbReference>
<dbReference type="HAMAP" id="MF_01588">
    <property type="entry name" value="DNA_ligase_A"/>
    <property type="match status" value="1"/>
</dbReference>
<dbReference type="SUPFAM" id="SSF47781">
    <property type="entry name" value="RuvA domain 2-like"/>
    <property type="match status" value="1"/>
</dbReference>
<dbReference type="FunFam" id="3.30.470.30:FF:000001">
    <property type="entry name" value="DNA ligase"/>
    <property type="match status" value="1"/>
</dbReference>
<feature type="binding site" evidence="14">
    <location>
        <position position="419"/>
    </location>
    <ligand>
        <name>Zn(2+)</name>
        <dbReference type="ChEBI" id="CHEBI:29105"/>
    </ligand>
</feature>
<dbReference type="InterPro" id="IPR012340">
    <property type="entry name" value="NA-bd_OB-fold"/>
</dbReference>
<dbReference type="PROSITE" id="PS50172">
    <property type="entry name" value="BRCT"/>
    <property type="match status" value="1"/>
</dbReference>
<dbReference type="InterPro" id="IPR004150">
    <property type="entry name" value="NAD_DNA_ligase_OB"/>
</dbReference>
<dbReference type="PANTHER" id="PTHR23389">
    <property type="entry name" value="CHROMOSOME TRANSMISSION FIDELITY FACTOR 18"/>
    <property type="match status" value="1"/>
</dbReference>
<feature type="binding site" evidence="14">
    <location>
        <position position="416"/>
    </location>
    <ligand>
        <name>Zn(2+)</name>
        <dbReference type="ChEBI" id="CHEBI:29105"/>
    </ligand>
</feature>
<dbReference type="Pfam" id="PF12826">
    <property type="entry name" value="HHH_2"/>
    <property type="match status" value="1"/>
</dbReference>
<dbReference type="Pfam" id="PF00533">
    <property type="entry name" value="BRCT"/>
    <property type="match status" value="1"/>
</dbReference>
<dbReference type="Pfam" id="PF03119">
    <property type="entry name" value="DNA_ligase_ZBD"/>
    <property type="match status" value="1"/>
</dbReference>
<dbReference type="PROSITE" id="PS01055">
    <property type="entry name" value="DNA_LIGASE_N1"/>
    <property type="match status" value="1"/>
</dbReference>
<dbReference type="SMART" id="SM00292">
    <property type="entry name" value="BRCT"/>
    <property type="match status" value="1"/>
</dbReference>
<keyword evidence="14" id="KW-0464">Manganese</keyword>
<evidence type="ECO:0000256" key="8">
    <source>
        <dbReference type="ARBA" id="ARBA00022833"/>
    </source>
</evidence>
<evidence type="ECO:0000256" key="1">
    <source>
        <dbReference type="ARBA" id="ARBA00004067"/>
    </source>
</evidence>
<dbReference type="EC" id="6.5.1.2" evidence="2 14"/>
<dbReference type="Pfam" id="PF03120">
    <property type="entry name" value="OB_DNA_ligase"/>
    <property type="match status" value="1"/>
</dbReference>
<proteinExistence type="inferred from homology"/>
<dbReference type="GO" id="GO:0005829">
    <property type="term" value="C:cytosol"/>
    <property type="evidence" value="ECO:0007669"/>
    <property type="project" value="TreeGrafter"/>
</dbReference>
<feature type="binding site" evidence="14">
    <location>
        <position position="298"/>
    </location>
    <ligand>
        <name>NAD(+)</name>
        <dbReference type="ChEBI" id="CHEBI:57540"/>
    </ligand>
</feature>
<evidence type="ECO:0000256" key="10">
    <source>
        <dbReference type="ARBA" id="ARBA00023027"/>
    </source>
</evidence>
<dbReference type="Gene3D" id="3.30.470.30">
    <property type="entry name" value="DNA ligase/mRNA capping enzyme"/>
    <property type="match status" value="1"/>
</dbReference>
<dbReference type="Gene3D" id="6.20.10.30">
    <property type="match status" value="1"/>
</dbReference>
<dbReference type="InterPro" id="IPR041663">
    <property type="entry name" value="DisA/LigA_HHH"/>
</dbReference>
<keyword evidence="11 14" id="KW-0234">DNA repair</keyword>
<dbReference type="InterPro" id="IPR036420">
    <property type="entry name" value="BRCT_dom_sf"/>
</dbReference>
<dbReference type="GO" id="GO:0003677">
    <property type="term" value="F:DNA binding"/>
    <property type="evidence" value="ECO:0007669"/>
    <property type="project" value="InterPro"/>
</dbReference>
<feature type="binding site" evidence="14">
    <location>
        <position position="121"/>
    </location>
    <ligand>
        <name>NAD(+)</name>
        <dbReference type="ChEBI" id="CHEBI:57540"/>
    </ligand>
</feature>
<evidence type="ECO:0000313" key="18">
    <source>
        <dbReference type="Proteomes" id="UP000235116"/>
    </source>
</evidence>
<feature type="binding site" evidence="14">
    <location>
        <begin position="89"/>
        <end position="90"/>
    </location>
    <ligand>
        <name>NAD(+)</name>
        <dbReference type="ChEBI" id="CHEBI:57540"/>
    </ligand>
</feature>
<keyword evidence="6 14" id="KW-0479">Metal-binding</keyword>
<dbReference type="InterPro" id="IPR013840">
    <property type="entry name" value="DNAligase_N"/>
</dbReference>
<dbReference type="RefSeq" id="WP_101895776.1">
    <property type="nucleotide sequence ID" value="NZ_CP022684.1"/>
</dbReference>
<dbReference type="SUPFAM" id="SSF56091">
    <property type="entry name" value="DNA ligase/mRNA capping enzyme, catalytic domain"/>
    <property type="match status" value="1"/>
</dbReference>
<dbReference type="FunFam" id="2.40.50.140:FF:000012">
    <property type="entry name" value="DNA ligase"/>
    <property type="match status" value="1"/>
</dbReference>
<sequence length="684" mass="75667">MASTDHQTEQTIKQQIDQLREQLREHNYLYYVLDEPSIPDVEYDRLFQQLKQLETAHPELISSDSPTQRVGAQPLAAFQQVQHRIPMLSLDNVFNEEELIAFDRRIRERLNVEGEIQYVCEPKLDGLAVSLLYENGVLVQAATRGDGQTGEDITMNIRTIESIPLRLRGDDYPQILEVRGEVFMPKAGFNRLNEKAIERGEKTFANPRNAAAGSLRQLDSSITRQRPLDMYCYSVGYVEGGDLADTHHGNLMRLKGWGMRVNPEIEVATGANELQSYHDRILAKRNALEYEIDGIVYKVNDLKLQRELGFVSRAPRWATAHKFPAQEELTTLLGVEFQVGRTGAITPVARLQPVFVGGVTVSNATLHNMDEVARMDVRIGDTVIVHRAGDVIPKVVKVVLERRPNDAEPVLMPSVCPVCGSDITKAEGEAVVRCSGGLFCQAQVKEAIKHFASRKAMDVDGLGDKLVEQMVDQGLIAHVSDLYRLKAEQLAAMERMGDKSAHNLITALENSKSTTLPRFLFALGIREVGEATALNLANYFGNLAALKQADADTLQQVPDVGPIVANHIVAFFQQDHNLEIIDALLAAGVHWQEQQAVDRDSLPLAGQTYVLTGTLTQMTRDEAKQYLLDLGAKVSGSVSKMSDAVVAGEKAGSKLSKAESLGVPVLDETAFIQLLQEHGIQPIQ</sequence>
<dbReference type="EMBL" id="CP022684">
    <property type="protein sequence ID" value="AUM14402.1"/>
    <property type="molecule type" value="Genomic_DNA"/>
</dbReference>
<evidence type="ECO:0000256" key="12">
    <source>
        <dbReference type="ARBA" id="ARBA00034005"/>
    </source>
</evidence>
<dbReference type="InterPro" id="IPR013839">
    <property type="entry name" value="DNAligase_adenylation"/>
</dbReference>
<dbReference type="PIRSF" id="PIRSF001604">
    <property type="entry name" value="LigA"/>
    <property type="match status" value="1"/>
</dbReference>
<dbReference type="GO" id="GO:0006260">
    <property type="term" value="P:DNA replication"/>
    <property type="evidence" value="ECO:0007669"/>
    <property type="project" value="UniProtKB-KW"/>
</dbReference>
<evidence type="ECO:0000259" key="16">
    <source>
        <dbReference type="PROSITE" id="PS50172"/>
    </source>
</evidence>
<evidence type="ECO:0000313" key="17">
    <source>
        <dbReference type="EMBL" id="AUM14402.1"/>
    </source>
</evidence>
<dbReference type="FunFam" id="1.10.287.610:FF:000002">
    <property type="entry name" value="DNA ligase"/>
    <property type="match status" value="1"/>
</dbReference>
<dbReference type="AlphaFoldDB" id="A0A2K9LQ28"/>
<dbReference type="InterPro" id="IPR003583">
    <property type="entry name" value="Hlx-hairpin-Hlx_DNA-bd_motif"/>
</dbReference>
<dbReference type="NCBIfam" id="NF005932">
    <property type="entry name" value="PRK07956.1"/>
    <property type="match status" value="1"/>
</dbReference>
<dbReference type="Gene3D" id="3.40.50.10190">
    <property type="entry name" value="BRCT domain"/>
    <property type="match status" value="1"/>
</dbReference>
<evidence type="ECO:0000256" key="15">
    <source>
        <dbReference type="RuleBase" id="RU000618"/>
    </source>
</evidence>
<dbReference type="PROSITE" id="PS01056">
    <property type="entry name" value="DNA_LIGASE_N2"/>
    <property type="match status" value="1"/>
</dbReference>
<dbReference type="GO" id="GO:0006281">
    <property type="term" value="P:DNA repair"/>
    <property type="evidence" value="ECO:0007669"/>
    <property type="project" value="UniProtKB-KW"/>
</dbReference>
<dbReference type="FunFam" id="1.10.150.20:FF:000007">
    <property type="entry name" value="DNA ligase"/>
    <property type="match status" value="1"/>
</dbReference>
<comment type="function">
    <text evidence="1 14">DNA ligase that catalyzes the formation of phosphodiester linkages between 5'-phosphoryl and 3'-hydroxyl groups in double-stranded DNA using NAD as a coenzyme and as the energy source for the reaction. It is essential for DNA replication and repair of damaged DNA.</text>
</comment>
<evidence type="ECO:0000256" key="13">
    <source>
        <dbReference type="ARBA" id="ARBA00060881"/>
    </source>
</evidence>
<keyword evidence="10 14" id="KW-0520">NAD</keyword>
<dbReference type="InterPro" id="IPR001679">
    <property type="entry name" value="DNA_ligase"/>
</dbReference>
<keyword evidence="18" id="KW-1185">Reference proteome</keyword>
<dbReference type="FunFam" id="1.10.150.20:FF:000006">
    <property type="entry name" value="DNA ligase"/>
    <property type="match status" value="1"/>
</dbReference>
<keyword evidence="8 14" id="KW-0862">Zinc</keyword>
<dbReference type="InterPro" id="IPR001357">
    <property type="entry name" value="BRCT_dom"/>
</dbReference>
<organism evidence="17 18">
    <name type="scientific">Ketobacter alkanivorans</name>
    <dbReference type="NCBI Taxonomy" id="1917421"/>
    <lineage>
        <taxon>Bacteria</taxon>
        <taxon>Pseudomonadati</taxon>
        <taxon>Pseudomonadota</taxon>
        <taxon>Gammaproteobacteria</taxon>
        <taxon>Pseudomonadales</taxon>
        <taxon>Ketobacteraceae</taxon>
        <taxon>Ketobacter</taxon>
    </lineage>
</organism>
<dbReference type="OrthoDB" id="9759736at2"/>
<feature type="domain" description="BRCT" evidence="16">
    <location>
        <begin position="599"/>
        <end position="684"/>
    </location>
</feature>
<feature type="binding site" evidence="14">
    <location>
        <position position="181"/>
    </location>
    <ligand>
        <name>NAD(+)</name>
        <dbReference type="ChEBI" id="CHEBI:57540"/>
    </ligand>
</feature>
<reference evidence="18" key="1">
    <citation type="submission" date="2017-08" db="EMBL/GenBank/DDBJ databases">
        <title>Direct submision.</title>
        <authorList>
            <person name="Kim S.-J."/>
            <person name="Rhee S.-K."/>
        </authorList>
    </citation>
    <scope>NUCLEOTIDE SEQUENCE [LARGE SCALE GENOMIC DNA]</scope>
    <source>
        <strain evidence="18">GI5</strain>
    </source>
</reference>
<dbReference type="Gene3D" id="1.10.150.20">
    <property type="entry name" value="5' to 3' exonuclease, C-terminal subdomain"/>
    <property type="match status" value="2"/>
</dbReference>
<dbReference type="Pfam" id="PF14520">
    <property type="entry name" value="HHH_5"/>
    <property type="match status" value="1"/>
</dbReference>
<dbReference type="Pfam" id="PF22745">
    <property type="entry name" value="Nlig-Ia"/>
    <property type="match status" value="1"/>
</dbReference>
<dbReference type="Gene3D" id="2.40.50.140">
    <property type="entry name" value="Nucleic acid-binding proteins"/>
    <property type="match status" value="1"/>
</dbReference>
<name>A0A2K9LQ28_9GAMM</name>
<dbReference type="Proteomes" id="UP000235116">
    <property type="component" value="Chromosome"/>
</dbReference>
<dbReference type="InterPro" id="IPR010994">
    <property type="entry name" value="RuvA_2-like"/>
</dbReference>
<accession>A0A2K9LQ28</accession>
<feature type="binding site" evidence="14">
    <location>
        <position position="144"/>
    </location>
    <ligand>
        <name>NAD(+)</name>
        <dbReference type="ChEBI" id="CHEBI:57540"/>
    </ligand>
</feature>
<comment type="catalytic activity">
    <reaction evidence="12 14 15">
        <text>NAD(+) + (deoxyribonucleotide)n-3'-hydroxyl + 5'-phospho-(deoxyribonucleotide)m = (deoxyribonucleotide)n+m + AMP + beta-nicotinamide D-nucleotide.</text>
        <dbReference type="EC" id="6.5.1.2"/>
    </reaction>
</comment>
<dbReference type="SUPFAM" id="SSF50249">
    <property type="entry name" value="Nucleic acid-binding proteins"/>
    <property type="match status" value="1"/>
</dbReference>
<dbReference type="PANTHER" id="PTHR23389:SF9">
    <property type="entry name" value="DNA LIGASE"/>
    <property type="match status" value="1"/>
</dbReference>
<dbReference type="NCBIfam" id="TIGR00575">
    <property type="entry name" value="dnlj"/>
    <property type="match status" value="1"/>
</dbReference>
<keyword evidence="7 14" id="KW-0227">DNA damage</keyword>
<feature type="binding site" evidence="14">
    <location>
        <begin position="40"/>
        <end position="44"/>
    </location>
    <ligand>
        <name>NAD(+)</name>
        <dbReference type="ChEBI" id="CHEBI:57540"/>
    </ligand>
</feature>
<evidence type="ECO:0000256" key="4">
    <source>
        <dbReference type="ARBA" id="ARBA00022598"/>
    </source>
</evidence>
<comment type="cofactor">
    <cofactor evidence="14">
        <name>Mg(2+)</name>
        <dbReference type="ChEBI" id="CHEBI:18420"/>
    </cofactor>
    <cofactor evidence="14">
        <name>Mn(2+)</name>
        <dbReference type="ChEBI" id="CHEBI:29035"/>
    </cofactor>
</comment>
<evidence type="ECO:0000256" key="2">
    <source>
        <dbReference type="ARBA" id="ARBA00012722"/>
    </source>
</evidence>
<dbReference type="Gene3D" id="1.10.287.610">
    <property type="entry name" value="Helix hairpin bin"/>
    <property type="match status" value="1"/>
</dbReference>
<evidence type="ECO:0000256" key="14">
    <source>
        <dbReference type="HAMAP-Rule" id="MF_01588"/>
    </source>
</evidence>